<dbReference type="EMBL" id="BMAW01126218">
    <property type="protein sequence ID" value="GFU15722.1"/>
    <property type="molecule type" value="Genomic_DNA"/>
</dbReference>
<evidence type="ECO:0000313" key="2">
    <source>
        <dbReference type="Proteomes" id="UP000887013"/>
    </source>
</evidence>
<gene>
    <name evidence="1" type="ORF">NPIL_244111</name>
</gene>
<proteinExistence type="predicted"/>
<dbReference type="Proteomes" id="UP000887013">
    <property type="component" value="Unassembled WGS sequence"/>
</dbReference>
<keyword evidence="2" id="KW-1185">Reference proteome</keyword>
<comment type="caution">
    <text evidence="1">The sequence shown here is derived from an EMBL/GenBank/DDBJ whole genome shotgun (WGS) entry which is preliminary data.</text>
</comment>
<name>A0A8X6QFF6_NEPPI</name>
<accession>A0A8X6QFF6</accession>
<organism evidence="1 2">
    <name type="scientific">Nephila pilipes</name>
    <name type="common">Giant wood spider</name>
    <name type="synonym">Nephila maculata</name>
    <dbReference type="NCBI Taxonomy" id="299642"/>
    <lineage>
        <taxon>Eukaryota</taxon>
        <taxon>Metazoa</taxon>
        <taxon>Ecdysozoa</taxon>
        <taxon>Arthropoda</taxon>
        <taxon>Chelicerata</taxon>
        <taxon>Arachnida</taxon>
        <taxon>Araneae</taxon>
        <taxon>Araneomorphae</taxon>
        <taxon>Entelegynae</taxon>
        <taxon>Araneoidea</taxon>
        <taxon>Nephilidae</taxon>
        <taxon>Nephila</taxon>
    </lineage>
</organism>
<reference evidence="1" key="1">
    <citation type="submission" date="2020-08" db="EMBL/GenBank/DDBJ databases">
        <title>Multicomponent nature underlies the extraordinary mechanical properties of spider dragline silk.</title>
        <authorList>
            <person name="Kono N."/>
            <person name="Nakamura H."/>
            <person name="Mori M."/>
            <person name="Yoshida Y."/>
            <person name="Ohtoshi R."/>
            <person name="Malay A.D."/>
            <person name="Moran D.A.P."/>
            <person name="Tomita M."/>
            <person name="Numata K."/>
            <person name="Arakawa K."/>
        </authorList>
    </citation>
    <scope>NUCLEOTIDE SEQUENCE</scope>
</reference>
<evidence type="ECO:0000313" key="1">
    <source>
        <dbReference type="EMBL" id="GFU15722.1"/>
    </source>
</evidence>
<protein>
    <submittedName>
        <fullName evidence="1">Uncharacterized protein</fullName>
    </submittedName>
</protein>
<sequence>MWPGWVPGSGHVVRSWEKGAFSGKVFGGSGGRRKRRCCSGILKSQGYLRGKDLVFKLGLNYCDIFPTPVALRTKLWTTRRAGEGLRTNVLHF</sequence>
<dbReference type="AlphaFoldDB" id="A0A8X6QFF6"/>